<dbReference type="EMBL" id="JAINUG010000012">
    <property type="protein sequence ID" value="KAJ8414609.1"/>
    <property type="molecule type" value="Genomic_DNA"/>
</dbReference>
<keyword evidence="1" id="KW-0472">Membrane</keyword>
<evidence type="ECO:0000313" key="2">
    <source>
        <dbReference type="EMBL" id="KAJ8414609.1"/>
    </source>
</evidence>
<gene>
    <name evidence="2" type="ORF">AAFF_G00038110</name>
</gene>
<accession>A0AAD7T577</accession>
<comment type="caution">
    <text evidence="2">The sequence shown here is derived from an EMBL/GenBank/DDBJ whole genome shotgun (WGS) entry which is preliminary data.</text>
</comment>
<sequence length="80" mass="8746">MAGQNLRTIYLEKRMAMGSDKKNEPKAENIAVNAVPTGRGNSHRIEEAREQEEKICGVMGIGATVVNLLVLVLVYIFSTA</sequence>
<reference evidence="2" key="1">
    <citation type="journal article" date="2023" name="Science">
        <title>Genome structures resolve the early diversification of teleost fishes.</title>
        <authorList>
            <person name="Parey E."/>
            <person name="Louis A."/>
            <person name="Montfort J."/>
            <person name="Bouchez O."/>
            <person name="Roques C."/>
            <person name="Iampietro C."/>
            <person name="Lluch J."/>
            <person name="Castinel A."/>
            <person name="Donnadieu C."/>
            <person name="Desvignes T."/>
            <person name="Floi Bucao C."/>
            <person name="Jouanno E."/>
            <person name="Wen M."/>
            <person name="Mejri S."/>
            <person name="Dirks R."/>
            <person name="Jansen H."/>
            <person name="Henkel C."/>
            <person name="Chen W.J."/>
            <person name="Zahm M."/>
            <person name="Cabau C."/>
            <person name="Klopp C."/>
            <person name="Thompson A.W."/>
            <person name="Robinson-Rechavi M."/>
            <person name="Braasch I."/>
            <person name="Lecointre G."/>
            <person name="Bobe J."/>
            <person name="Postlethwait J.H."/>
            <person name="Berthelot C."/>
            <person name="Roest Crollius H."/>
            <person name="Guiguen Y."/>
        </authorList>
    </citation>
    <scope>NUCLEOTIDE SEQUENCE</scope>
    <source>
        <strain evidence="2">NC1722</strain>
    </source>
</reference>
<feature type="transmembrane region" description="Helical" evidence="1">
    <location>
        <begin position="55"/>
        <end position="77"/>
    </location>
</feature>
<proteinExistence type="predicted"/>
<keyword evidence="1" id="KW-0812">Transmembrane</keyword>
<protein>
    <submittedName>
        <fullName evidence="2">Uncharacterized protein</fullName>
    </submittedName>
</protein>
<organism evidence="2 3">
    <name type="scientific">Aldrovandia affinis</name>
    <dbReference type="NCBI Taxonomy" id="143900"/>
    <lineage>
        <taxon>Eukaryota</taxon>
        <taxon>Metazoa</taxon>
        <taxon>Chordata</taxon>
        <taxon>Craniata</taxon>
        <taxon>Vertebrata</taxon>
        <taxon>Euteleostomi</taxon>
        <taxon>Actinopterygii</taxon>
        <taxon>Neopterygii</taxon>
        <taxon>Teleostei</taxon>
        <taxon>Notacanthiformes</taxon>
        <taxon>Halosauridae</taxon>
        <taxon>Aldrovandia</taxon>
    </lineage>
</organism>
<keyword evidence="1" id="KW-1133">Transmembrane helix</keyword>
<dbReference type="AlphaFoldDB" id="A0AAD7T577"/>
<evidence type="ECO:0000256" key="1">
    <source>
        <dbReference type="SAM" id="Phobius"/>
    </source>
</evidence>
<name>A0AAD7T577_9TELE</name>
<keyword evidence="3" id="KW-1185">Reference proteome</keyword>
<dbReference type="Proteomes" id="UP001221898">
    <property type="component" value="Unassembled WGS sequence"/>
</dbReference>
<evidence type="ECO:0000313" key="3">
    <source>
        <dbReference type="Proteomes" id="UP001221898"/>
    </source>
</evidence>